<keyword evidence="1" id="KW-1133">Transmembrane helix</keyword>
<evidence type="ECO:0000313" key="2">
    <source>
        <dbReference type="EMBL" id="MPM43398.1"/>
    </source>
</evidence>
<sequence>MNATDISIIVIVVLAIVLAIVYSFSRKNYKKVIEAEDFIKANKQIASIFVIDKKFEKPTESNLGKMIYEKLDNSAKRRKMCIVKAKVGPQIVNLICDKNLYDIITPKKTVKVELSGLYIVNIVGVNLSNKKKKTWKEKLMLFTKSDSKEVAKKIVK</sequence>
<dbReference type="EMBL" id="VSSQ01010089">
    <property type="protein sequence ID" value="MPM43398.1"/>
    <property type="molecule type" value="Genomic_DNA"/>
</dbReference>
<accession>A0A644ZSM7</accession>
<gene>
    <name evidence="2" type="ORF">SDC9_90071</name>
</gene>
<keyword evidence="1" id="KW-0472">Membrane</keyword>
<proteinExistence type="predicted"/>
<keyword evidence="1" id="KW-0812">Transmembrane</keyword>
<dbReference type="AlphaFoldDB" id="A0A644ZSM7"/>
<protein>
    <submittedName>
        <fullName evidence="2">Uncharacterized protein</fullName>
    </submittedName>
</protein>
<reference evidence="2" key="1">
    <citation type="submission" date="2019-08" db="EMBL/GenBank/DDBJ databases">
        <authorList>
            <person name="Kucharzyk K."/>
            <person name="Murdoch R.W."/>
            <person name="Higgins S."/>
            <person name="Loffler F."/>
        </authorList>
    </citation>
    <scope>NUCLEOTIDE SEQUENCE</scope>
</reference>
<organism evidence="2">
    <name type="scientific">bioreactor metagenome</name>
    <dbReference type="NCBI Taxonomy" id="1076179"/>
    <lineage>
        <taxon>unclassified sequences</taxon>
        <taxon>metagenomes</taxon>
        <taxon>ecological metagenomes</taxon>
    </lineage>
</organism>
<evidence type="ECO:0000256" key="1">
    <source>
        <dbReference type="SAM" id="Phobius"/>
    </source>
</evidence>
<comment type="caution">
    <text evidence="2">The sequence shown here is derived from an EMBL/GenBank/DDBJ whole genome shotgun (WGS) entry which is preliminary data.</text>
</comment>
<name>A0A644ZSM7_9ZZZZ</name>
<feature type="transmembrane region" description="Helical" evidence="1">
    <location>
        <begin position="6"/>
        <end position="24"/>
    </location>
</feature>